<keyword evidence="2" id="KW-1185">Reference proteome</keyword>
<proteinExistence type="predicted"/>
<dbReference type="Pfam" id="PF13267">
    <property type="entry name" value="DUF4058"/>
    <property type="match status" value="1"/>
</dbReference>
<dbReference type="EMBL" id="JTJC03000008">
    <property type="protein sequence ID" value="NHC37326.1"/>
    <property type="molecule type" value="Genomic_DNA"/>
</dbReference>
<gene>
    <name evidence="1" type="ORF">QH73_0022245</name>
</gene>
<dbReference type="AlphaFoldDB" id="A0A9X5E9C1"/>
<dbReference type="InterPro" id="IPR025132">
    <property type="entry name" value="DUF4058"/>
</dbReference>
<evidence type="ECO:0000313" key="2">
    <source>
        <dbReference type="Proteomes" id="UP000031532"/>
    </source>
</evidence>
<dbReference type="OrthoDB" id="517639at2"/>
<dbReference type="Proteomes" id="UP000031532">
    <property type="component" value="Unassembled WGS sequence"/>
</dbReference>
<accession>A0A9X5E9C1</accession>
<dbReference type="RefSeq" id="WP_039710287.1">
    <property type="nucleotide sequence ID" value="NZ_JTJC03000008.1"/>
</dbReference>
<protein>
    <submittedName>
        <fullName evidence="1">DUF4058 family protein</fullName>
    </submittedName>
</protein>
<organism evidence="1 2">
    <name type="scientific">Scytonema millei VB511283</name>
    <dbReference type="NCBI Taxonomy" id="1245923"/>
    <lineage>
        <taxon>Bacteria</taxon>
        <taxon>Bacillati</taxon>
        <taxon>Cyanobacteriota</taxon>
        <taxon>Cyanophyceae</taxon>
        <taxon>Nostocales</taxon>
        <taxon>Scytonemataceae</taxon>
        <taxon>Scytonema</taxon>
    </lineage>
</organism>
<comment type="caution">
    <text evidence="1">The sequence shown here is derived from an EMBL/GenBank/DDBJ whole genome shotgun (WGS) entry which is preliminary data.</text>
</comment>
<sequence>MPSPFPGMDPYLEGYLWSDVHSALANKIRQVLVPLLRPRYTARLEIYLVEDNAPEAEVGILYPDVEVLQVRTAPTGALYSNQSGAIATTPAQLTLPVLQPVEVRVPTVEIRDTALNVLVTCIEILSPVNKREPGLAGYRQKRHRLYQAGVNLIELDLLRRGSRPFNHPRLPSVPYLIELTRASSGVVDVWTLGLQDRLPAIPVPLRQPDPDVPLDLAAVLNAIYDEAAYDLSIDYRTSPPPPPLSESDNLWLENLLAPLREE</sequence>
<name>A0A9X5E9C1_9CYAN</name>
<reference evidence="1 2" key="1">
    <citation type="journal article" date="2015" name="Genome Announc.">
        <title>Draft Genome Sequence of the Terrestrial Cyanobacterium Scytonema millei VB511283, Isolated from Eastern India.</title>
        <authorList>
            <person name="Sen D."/>
            <person name="Chandrababunaidu M.M."/>
            <person name="Singh D."/>
            <person name="Sanghi N."/>
            <person name="Ghorai A."/>
            <person name="Mishra G.P."/>
            <person name="Madduluri M."/>
            <person name="Adhikary S.P."/>
            <person name="Tripathy S."/>
        </authorList>
    </citation>
    <scope>NUCLEOTIDE SEQUENCE [LARGE SCALE GENOMIC DNA]</scope>
    <source>
        <strain evidence="1 2">VB511283</strain>
    </source>
</reference>
<evidence type="ECO:0000313" key="1">
    <source>
        <dbReference type="EMBL" id="NHC37326.1"/>
    </source>
</evidence>